<dbReference type="Pfam" id="PF01609">
    <property type="entry name" value="DDE_Tnp_1"/>
    <property type="match status" value="1"/>
</dbReference>
<dbReference type="RefSeq" id="WP_048197141.1">
    <property type="nucleotide sequence ID" value="NZ_CBTY010000011.1"/>
</dbReference>
<comment type="caution">
    <text evidence="2">The sequence shown here is derived from an EMBL/GenBank/DDBJ whole genome shotgun (WGS) entry which is preliminary data.</text>
</comment>
<dbReference type="AlphaFoldDB" id="V6AV53"/>
<dbReference type="OrthoDB" id="12156at2157"/>
<dbReference type="InterPro" id="IPR002559">
    <property type="entry name" value="Transposase_11"/>
</dbReference>
<evidence type="ECO:0000259" key="1">
    <source>
        <dbReference type="Pfam" id="PF01609"/>
    </source>
</evidence>
<evidence type="ECO:0000313" key="2">
    <source>
        <dbReference type="EMBL" id="CDI06475.1"/>
    </source>
</evidence>
<organism evidence="2 3">
    <name type="scientific">Candidatus Nitrosotenuis uzonensis</name>
    <dbReference type="NCBI Taxonomy" id="1407055"/>
    <lineage>
        <taxon>Archaea</taxon>
        <taxon>Nitrososphaerota</taxon>
        <taxon>Candidatus Nitrosotenuis</taxon>
    </lineage>
</organism>
<feature type="domain" description="Transposase IS4-like" evidence="1">
    <location>
        <begin position="71"/>
        <end position="182"/>
    </location>
</feature>
<dbReference type="GO" id="GO:0003677">
    <property type="term" value="F:DNA binding"/>
    <property type="evidence" value="ECO:0007669"/>
    <property type="project" value="InterPro"/>
</dbReference>
<proteinExistence type="predicted"/>
<dbReference type="PANTHER" id="PTHR34631">
    <property type="match status" value="1"/>
</dbReference>
<gene>
    <name evidence="2" type="ORF">NITUZ_60002</name>
</gene>
<sequence>MNSNKRGRKLLYPDSLMKMLGYVRVYFGVSYRQTEGLIRTYHTIPTVPDHTVIHKRINKLKIHLNRRPAGKIELVVDSTGIKLTNRGDWLTQKWQKKRKGFLKIHVGVDVSTKQVLAVKITDEHSHDSKHLKGIVREYARFGTITKLLGDGAFDSKEIFSYLDEKNITPAIRLKKCHTKRKGVLCTKDCRTGKVRLFQMGI</sequence>
<keyword evidence="3" id="KW-1185">Reference proteome</keyword>
<dbReference type="InterPro" id="IPR053172">
    <property type="entry name" value="Tn903_transposase"/>
</dbReference>
<accession>V6AV53</accession>
<dbReference type="EMBL" id="CBTY010000011">
    <property type="protein sequence ID" value="CDI06475.1"/>
    <property type="molecule type" value="Genomic_DNA"/>
</dbReference>
<dbReference type="PANTHER" id="PTHR34631:SF3">
    <property type="entry name" value="ISSOD12 TRANSPOSASE TNPA_ISSOD12"/>
    <property type="match status" value="1"/>
</dbReference>
<reference evidence="2 3" key="1">
    <citation type="journal article" date="2013" name="PLoS ONE">
        <title>Enrichment and Genome Sequence of the Group I.1a Ammonia-Oxidizing Archaeon ?Ca. Nitrosotenuis uzonensis? Representing a Clade Globally.</title>
        <authorList>
            <person name="Lebedeva E.V."/>
            <person name="Hatzenpichler R."/>
            <person name="Pelletier E."/>
            <person name="Schuster N."/>
            <person name="Hauzmayer S."/>
            <person name="Bulaev A."/>
            <person name="Grigor'eva N.V."/>
            <person name="Galushko A."/>
            <person name="Schmid M."/>
            <person name="Palatinszky M."/>
            <person name="Le Paslier D."/>
            <person name="Daims H."/>
            <person name="Wagner M."/>
        </authorList>
    </citation>
    <scope>NUCLEOTIDE SEQUENCE [LARGE SCALE GENOMIC DNA]</scope>
    <source>
        <strain evidence="2 3">N4</strain>
    </source>
</reference>
<evidence type="ECO:0000313" key="3">
    <source>
        <dbReference type="Proteomes" id="UP000018159"/>
    </source>
</evidence>
<dbReference type="GO" id="GO:0004803">
    <property type="term" value="F:transposase activity"/>
    <property type="evidence" value="ECO:0007669"/>
    <property type="project" value="InterPro"/>
</dbReference>
<dbReference type="GO" id="GO:0006313">
    <property type="term" value="P:DNA transposition"/>
    <property type="evidence" value="ECO:0007669"/>
    <property type="project" value="InterPro"/>
</dbReference>
<dbReference type="NCBIfam" id="NF033579">
    <property type="entry name" value="transpos_IS5_2"/>
    <property type="match status" value="1"/>
</dbReference>
<name>V6AV53_9ARCH</name>
<dbReference type="Proteomes" id="UP000018159">
    <property type="component" value="Unassembled WGS sequence"/>
</dbReference>
<protein>
    <recommendedName>
        <fullName evidence="1">Transposase IS4-like domain-containing protein</fullName>
    </recommendedName>
</protein>
<dbReference type="InterPro" id="IPR053520">
    <property type="entry name" value="Transposase_Tn903"/>
</dbReference>